<evidence type="ECO:0000313" key="3">
    <source>
        <dbReference type="Proteomes" id="UP000184532"/>
    </source>
</evidence>
<feature type="transmembrane region" description="Helical" evidence="1">
    <location>
        <begin position="355"/>
        <end position="386"/>
    </location>
</feature>
<accession>A0A1M5L1T1</accession>
<evidence type="ECO:0000256" key="1">
    <source>
        <dbReference type="SAM" id="Phobius"/>
    </source>
</evidence>
<gene>
    <name evidence="2" type="ORF">SAMN04488116_1905</name>
</gene>
<dbReference type="STRING" id="570519.SAMN04488116_1905"/>
<feature type="transmembrane region" description="Helical" evidence="1">
    <location>
        <begin position="325"/>
        <end position="349"/>
    </location>
</feature>
<name>A0A1M5L1T1_9FLAO</name>
<feature type="transmembrane region" description="Helical" evidence="1">
    <location>
        <begin position="34"/>
        <end position="51"/>
    </location>
</feature>
<keyword evidence="3" id="KW-1185">Reference proteome</keyword>
<feature type="transmembrane region" description="Helical" evidence="1">
    <location>
        <begin position="233"/>
        <end position="254"/>
    </location>
</feature>
<feature type="transmembrane region" description="Helical" evidence="1">
    <location>
        <begin position="114"/>
        <end position="132"/>
    </location>
</feature>
<feature type="transmembrane region" description="Helical" evidence="1">
    <location>
        <begin position="186"/>
        <end position="213"/>
    </location>
</feature>
<keyword evidence="1" id="KW-0812">Transmembrane</keyword>
<feature type="transmembrane region" description="Helical" evidence="1">
    <location>
        <begin position="152"/>
        <end position="174"/>
    </location>
</feature>
<evidence type="ECO:0000313" key="2">
    <source>
        <dbReference type="EMBL" id="SHG58895.1"/>
    </source>
</evidence>
<dbReference type="PANTHER" id="PTHR37422:SF13">
    <property type="entry name" value="LIPOPOLYSACCHARIDE BIOSYNTHESIS PROTEIN PA4999-RELATED"/>
    <property type="match status" value="1"/>
</dbReference>
<reference evidence="3" key="1">
    <citation type="submission" date="2016-11" db="EMBL/GenBank/DDBJ databases">
        <authorList>
            <person name="Varghese N."/>
            <person name="Submissions S."/>
        </authorList>
    </citation>
    <scope>NUCLEOTIDE SEQUENCE [LARGE SCALE GENOMIC DNA]</scope>
    <source>
        <strain evidence="3">DSM 22638</strain>
    </source>
</reference>
<keyword evidence="1" id="KW-0472">Membrane</keyword>
<dbReference type="InterPro" id="IPR051533">
    <property type="entry name" value="WaaL-like"/>
</dbReference>
<dbReference type="AlphaFoldDB" id="A0A1M5L1T1"/>
<protein>
    <submittedName>
        <fullName evidence="2">Uncharacterized protein</fullName>
    </submittedName>
</protein>
<feature type="transmembrane region" description="Helical" evidence="1">
    <location>
        <begin position="86"/>
        <end position="102"/>
    </location>
</feature>
<sequence>MGRAYSILLFLLCFVASTQLIAKYWTPYLYFDDALLLICVVACLLDLVLYNSFSRTNVAAIIFLFGFIALSFLVNFYSINAFVAKLTYYFKPLFVFGFVSYLSNKYMRDKHKRLLYRFFILVCLFSFVEFYWVQFVDFDAIHYFSFSHRNNFYRASSVTWHPISLALLAFFSIIIGKEIIGDRRKWVYLVFVITVVLTGTRFVMLLTVIYFGYRFLMRKRFIFQSYSFSTKRLLIFLFPMCFLGILILSSYINIKDYSSLRSVSFRTGMPLLSDPKVLTLGTGIGSFGSYESVVYESDVYDRIDFPEHFKKIMSEANKRTGTENFFFMALIELGVVGAFLYFCVLLRITNSKPTYFFALYALLVICLAFVYPINALPYLYLINIFFPYGKKIPLRRT</sequence>
<dbReference type="RefSeq" id="WP_073178713.1">
    <property type="nucleotide sequence ID" value="NZ_FQWL01000002.1"/>
</dbReference>
<dbReference type="Proteomes" id="UP000184532">
    <property type="component" value="Unassembled WGS sequence"/>
</dbReference>
<dbReference type="PANTHER" id="PTHR37422">
    <property type="entry name" value="TEICHURONIC ACID BIOSYNTHESIS PROTEIN TUAE"/>
    <property type="match status" value="1"/>
</dbReference>
<feature type="transmembrane region" description="Helical" evidence="1">
    <location>
        <begin position="58"/>
        <end position="80"/>
    </location>
</feature>
<organism evidence="2 3">
    <name type="scientific">Flagellimonas flava</name>
    <dbReference type="NCBI Taxonomy" id="570519"/>
    <lineage>
        <taxon>Bacteria</taxon>
        <taxon>Pseudomonadati</taxon>
        <taxon>Bacteroidota</taxon>
        <taxon>Flavobacteriia</taxon>
        <taxon>Flavobacteriales</taxon>
        <taxon>Flavobacteriaceae</taxon>
        <taxon>Flagellimonas</taxon>
    </lineage>
</organism>
<proteinExistence type="predicted"/>
<dbReference type="EMBL" id="FQWL01000002">
    <property type="protein sequence ID" value="SHG58895.1"/>
    <property type="molecule type" value="Genomic_DNA"/>
</dbReference>
<dbReference type="OrthoDB" id="9826639at2"/>
<keyword evidence="1" id="KW-1133">Transmembrane helix</keyword>